<evidence type="ECO:0000256" key="1">
    <source>
        <dbReference type="SAM" id="MobiDB-lite"/>
    </source>
</evidence>
<proteinExistence type="predicted"/>
<protein>
    <submittedName>
        <fullName evidence="2">Uncharacterized protein</fullName>
    </submittedName>
</protein>
<name>A0ABP9T7N5_9ACTN</name>
<keyword evidence="3" id="KW-1185">Reference proteome</keyword>
<evidence type="ECO:0000313" key="3">
    <source>
        <dbReference type="Proteomes" id="UP001499878"/>
    </source>
</evidence>
<dbReference type="RefSeq" id="WP_345632644.1">
    <property type="nucleotide sequence ID" value="NZ_BAABJR010000010.1"/>
</dbReference>
<dbReference type="Proteomes" id="UP001499878">
    <property type="component" value="Unassembled WGS sequence"/>
</dbReference>
<feature type="compositionally biased region" description="Polar residues" evidence="1">
    <location>
        <begin position="104"/>
        <end position="117"/>
    </location>
</feature>
<comment type="caution">
    <text evidence="2">The sequence shown here is derived from an EMBL/GenBank/DDBJ whole genome shotgun (WGS) entry which is preliminary data.</text>
</comment>
<feature type="region of interest" description="Disordered" evidence="1">
    <location>
        <begin position="79"/>
        <end position="117"/>
    </location>
</feature>
<organism evidence="2 3">
    <name type="scientific">Streptomyces thinghirensis</name>
    <dbReference type="NCBI Taxonomy" id="551547"/>
    <lineage>
        <taxon>Bacteria</taxon>
        <taxon>Bacillati</taxon>
        <taxon>Actinomycetota</taxon>
        <taxon>Actinomycetes</taxon>
        <taxon>Kitasatosporales</taxon>
        <taxon>Streptomycetaceae</taxon>
        <taxon>Streptomyces</taxon>
    </lineage>
</organism>
<accession>A0ABP9T7N5</accession>
<dbReference type="EMBL" id="BAABJR010000010">
    <property type="protein sequence ID" value="GAA5211316.1"/>
    <property type="molecule type" value="Genomic_DNA"/>
</dbReference>
<evidence type="ECO:0000313" key="2">
    <source>
        <dbReference type="EMBL" id="GAA5211316.1"/>
    </source>
</evidence>
<gene>
    <name evidence="2" type="ORF">GCM10023323_42400</name>
</gene>
<reference evidence="3" key="1">
    <citation type="journal article" date="2019" name="Int. J. Syst. Evol. Microbiol.">
        <title>The Global Catalogue of Microorganisms (GCM) 10K type strain sequencing project: providing services to taxonomists for standard genome sequencing and annotation.</title>
        <authorList>
            <consortium name="The Broad Institute Genomics Platform"/>
            <consortium name="The Broad Institute Genome Sequencing Center for Infectious Disease"/>
            <person name="Wu L."/>
            <person name="Ma J."/>
        </authorList>
    </citation>
    <scope>NUCLEOTIDE SEQUENCE [LARGE SCALE GENOMIC DNA]</scope>
    <source>
        <strain evidence="3">JCM 18306</strain>
    </source>
</reference>
<sequence length="117" mass="13082">MNEQAITIELTRDQAFVLSDWLYQVMFQSDDLQGIVHDRAVWSPIYAISGTLDKTLSDIFMPDYRPHLEAAKERLRADLYGGADESTAPCQDTTDAPQAHQIERGTTGNHGESNQGQ</sequence>